<organism evidence="6 7">
    <name type="scientific">Tigriopus californicus</name>
    <name type="common">Marine copepod</name>
    <dbReference type="NCBI Taxonomy" id="6832"/>
    <lineage>
        <taxon>Eukaryota</taxon>
        <taxon>Metazoa</taxon>
        <taxon>Ecdysozoa</taxon>
        <taxon>Arthropoda</taxon>
        <taxon>Crustacea</taxon>
        <taxon>Multicrustacea</taxon>
        <taxon>Hexanauplia</taxon>
        <taxon>Copepoda</taxon>
        <taxon>Harpacticoida</taxon>
        <taxon>Harpacticidae</taxon>
        <taxon>Tigriopus</taxon>
    </lineage>
</organism>
<dbReference type="SUPFAM" id="SSF54928">
    <property type="entry name" value="RNA-binding domain, RBD"/>
    <property type="match status" value="3"/>
</dbReference>
<feature type="region of interest" description="Disordered" evidence="4">
    <location>
        <begin position="429"/>
        <end position="479"/>
    </location>
</feature>
<dbReference type="PROSITE" id="PS50102">
    <property type="entry name" value="RRM"/>
    <property type="match status" value="1"/>
</dbReference>
<feature type="region of interest" description="Disordered" evidence="4">
    <location>
        <begin position="38"/>
        <end position="72"/>
    </location>
</feature>
<dbReference type="InterPro" id="IPR012677">
    <property type="entry name" value="Nucleotide-bd_a/b_plait_sf"/>
</dbReference>
<evidence type="ECO:0000256" key="3">
    <source>
        <dbReference type="PROSITE-ProRule" id="PRU00176"/>
    </source>
</evidence>
<evidence type="ECO:0000256" key="1">
    <source>
        <dbReference type="ARBA" id="ARBA00022737"/>
    </source>
</evidence>
<comment type="caution">
    <text evidence="6">The sequence shown here is derived from an EMBL/GenBank/DDBJ whole genome shotgun (WGS) entry which is preliminary data.</text>
</comment>
<feature type="compositionally biased region" description="Polar residues" evidence="4">
    <location>
        <begin position="429"/>
        <end position="449"/>
    </location>
</feature>
<feature type="compositionally biased region" description="Polar residues" evidence="4">
    <location>
        <begin position="468"/>
        <end position="479"/>
    </location>
</feature>
<feature type="compositionally biased region" description="Low complexity" evidence="4">
    <location>
        <begin position="811"/>
        <end position="829"/>
    </location>
</feature>
<dbReference type="InterPro" id="IPR035979">
    <property type="entry name" value="RBD_domain_sf"/>
</dbReference>
<dbReference type="PANTHER" id="PTHR24012">
    <property type="entry name" value="RNA BINDING PROTEIN"/>
    <property type="match status" value="1"/>
</dbReference>
<feature type="domain" description="RRM" evidence="5">
    <location>
        <begin position="594"/>
        <end position="676"/>
    </location>
</feature>
<dbReference type="SMART" id="SM00360">
    <property type="entry name" value="RRM"/>
    <property type="match status" value="2"/>
</dbReference>
<evidence type="ECO:0000313" key="7">
    <source>
        <dbReference type="Proteomes" id="UP000318571"/>
    </source>
</evidence>
<proteinExistence type="predicted"/>
<evidence type="ECO:0000256" key="2">
    <source>
        <dbReference type="ARBA" id="ARBA00022884"/>
    </source>
</evidence>
<feature type="compositionally biased region" description="Low complexity" evidence="4">
    <location>
        <begin position="908"/>
        <end position="940"/>
    </location>
</feature>
<keyword evidence="7" id="KW-1185">Reference proteome</keyword>
<name>A0A553P9P9_TIGCA</name>
<feature type="region of interest" description="Disordered" evidence="4">
    <location>
        <begin position="767"/>
        <end position="849"/>
    </location>
</feature>
<accession>A0A553P9P9</accession>
<evidence type="ECO:0000256" key="4">
    <source>
        <dbReference type="SAM" id="MobiDB-lite"/>
    </source>
</evidence>
<dbReference type="CDD" id="cd00590">
    <property type="entry name" value="RRM_SF"/>
    <property type="match status" value="1"/>
</dbReference>
<sequence length="1168" mass="127579">MSACSLLERIPILNSAHQDDSHMNFLGGNKRMMSQITPSHAPLNPGGPGGGGMGMQTMPPPPSSIHSEFSPEGPATLERDYYGCYCLKFIVKNGTHITEEKVMEDFGHFGDVVDVRGPGLFSGLRGNHVYVRYIDKRDAETALEQLSAKYHQLTPASISDVLPDNYGLYTISFYNKTGIPSVEVRKEFSKFGEVKNLTGSLDVKGGRVFVSYKEKTSAVQALQAFFFRKDRYPNMKFALPRCEKDYFGCYCLKFYNKSGDVTEEKVHRDFGQFGEVVDVRGPGLFDVTGDDVYVRYKEKSSAEQALIELVGRYDSLCLAPPSDIQADKFGYFTITFVNDKCLSKSDVWYIFSKFGTVACVNGTFDCKKGRVFVSYKEKQGALNALETMLITKEYHLQVSKNSTVRKNDYNVVGGSGAKDTLDTSDFSEFASNGQRSNGHGLTSSSSVNAMNGMPPPNMGHESGATPIKHSSSANSVPSVITGTNEESMFRRDHSRSREASLVPNIPHLPNVSSPSKGSIGNGASNSNMLTSSQGHSMIDSGMVPMGMGGTNQQASPKMLSSSSNPMIHSGGNGGNSNKNGMVKFNRNVEKDIFGYFCLSFLNEDGDINEKKVRHDFGKFGEVVSVRGALGKQKGHVFVRFRKKESAENCLNCLNSFPLSEMSELFGKYLFLSPATPRDIDCDMYGLYSITFLNLNMKTSREIQQEFRKFGEIVSLTSGGGGNTDELVSISYSEKSCAVRALQTHFTNKEFPYLDIAKGNSLLLVNSSDSSDNEEHDLDFMGKSGRVQGKMTYPHPPPQGQVPPSNLPHPEGTGSNTSASGPPTSSSSGNLDPFHDPSTLENGPGGKDVVDELLKPFQSYFQIYQTGQYQHLRGDLNSDLHGQNGVQLGRSRPGPNETVAEPRGTNALAQSLSPSLSTGSSSPSATGSPSNSSRASSLQASPEREVDNRAVFEASKRVEKDEVPQSEVNPEDNEKKEKEIPYEHVTRDFLGFFTLSFVNKIKDLTERKVKLDFEKAVQVRGLNKSSGDSSVSNDSIVFVSFADKGSAEEACNNSYLRAKYSQLACSPVVTLTAGRDGHFSIEFVNSSMNGIREITTDFSQYGEVVKVMAGRGAKNSVKRVTVSYSESQSAISAIKCIQLCKNYASLDFSRECITFEENKGTTKGGSPVS</sequence>
<dbReference type="EMBL" id="VCGU01000005">
    <property type="protein sequence ID" value="TRY74404.1"/>
    <property type="molecule type" value="Genomic_DNA"/>
</dbReference>
<dbReference type="InterPro" id="IPR000504">
    <property type="entry name" value="RRM_dom"/>
</dbReference>
<reference evidence="6 7" key="1">
    <citation type="journal article" date="2018" name="Nat. Ecol. Evol.">
        <title>Genomic signatures of mitonuclear coevolution across populations of Tigriopus californicus.</title>
        <authorList>
            <person name="Barreto F.S."/>
            <person name="Watson E.T."/>
            <person name="Lima T.G."/>
            <person name="Willett C.S."/>
            <person name="Edmands S."/>
            <person name="Li W."/>
            <person name="Burton R.S."/>
        </authorList>
    </citation>
    <scope>NUCLEOTIDE SEQUENCE [LARGE SCALE GENOMIC DNA]</scope>
    <source>
        <strain evidence="6 7">San Diego</strain>
    </source>
</reference>
<evidence type="ECO:0000313" key="6">
    <source>
        <dbReference type="EMBL" id="TRY74404.1"/>
    </source>
</evidence>
<keyword evidence="1" id="KW-0677">Repeat</keyword>
<dbReference type="Pfam" id="PF00076">
    <property type="entry name" value="RRM_1"/>
    <property type="match status" value="1"/>
</dbReference>
<feature type="compositionally biased region" description="Pro residues" evidence="4">
    <location>
        <begin position="793"/>
        <end position="806"/>
    </location>
</feature>
<dbReference type="GO" id="GO:0003723">
    <property type="term" value="F:RNA binding"/>
    <property type="evidence" value="ECO:0007669"/>
    <property type="project" value="UniProtKB-UniRule"/>
</dbReference>
<keyword evidence="2 3" id="KW-0694">RNA-binding</keyword>
<feature type="region of interest" description="Disordered" evidence="4">
    <location>
        <begin position="874"/>
        <end position="977"/>
    </location>
</feature>
<dbReference type="AlphaFoldDB" id="A0A553P9P9"/>
<dbReference type="OMA" id="GCYCLKF"/>
<evidence type="ECO:0000259" key="5">
    <source>
        <dbReference type="PROSITE" id="PS50102"/>
    </source>
</evidence>
<dbReference type="Proteomes" id="UP000318571">
    <property type="component" value="Chromosome 2"/>
</dbReference>
<protein>
    <recommendedName>
        <fullName evidence="5">RRM domain-containing protein</fullName>
    </recommendedName>
</protein>
<gene>
    <name evidence="6" type="ORF">TCAL_16862</name>
</gene>
<dbReference type="Gene3D" id="3.30.70.330">
    <property type="match status" value="3"/>
</dbReference>
<feature type="compositionally biased region" description="Basic and acidic residues" evidence="4">
    <location>
        <begin position="941"/>
        <end position="962"/>
    </location>
</feature>